<name>A0A9N8HK87_9STRA</name>
<sequence>MPEQQTGVVVIGAGWAGLAAAKELCDQNVDCCILEGRNRIGGRCWTDTGADGVTPLEWGAAWIHGIKKNPIYDIAKASGVKTKEADYEARTLWKDQPDGSCSQMSLKEADKMWGYLMNGKSGFKKYVEHKQDDVDNDWTLQKTVDAFLNKINATDEQRRFMRYICDAEFEQDMAASLDEISMFWFDSDGEFKGGDVTLANATDSGYSAVLKHYAKDILHCVHCQSKVTAIDYEHDDGVVVTYTTADGASHKIVASAVIVTVPLGVLKANVITFNPPLPSNKQLVIDRMGMGVLNKCMLLFDDDAELPWPADKEWIERIVTGEDPEKPQGLWTEIVCLRPEGGKRILCANTVGHIARKLEAKSNQEIQDSVMSELKTIFAPQDVPEPCQCVITKWGQDEFAYGSFSFNAIGAKHLYHRILNDPVDNKVFFAGEACSEKYFATTHGAYLTGIDAAKNAAKHCGSDKKGPAKLLQKIFG</sequence>
<evidence type="ECO:0000313" key="3">
    <source>
        <dbReference type="Proteomes" id="UP001153069"/>
    </source>
</evidence>
<dbReference type="InterPro" id="IPR002937">
    <property type="entry name" value="Amino_oxidase"/>
</dbReference>
<protein>
    <submittedName>
        <fullName evidence="2">Probable polyamine oxidase 4</fullName>
    </submittedName>
</protein>
<dbReference type="Pfam" id="PF01593">
    <property type="entry name" value="Amino_oxidase"/>
    <property type="match status" value="1"/>
</dbReference>
<dbReference type="InterPro" id="IPR050281">
    <property type="entry name" value="Flavin_monoamine_oxidase"/>
</dbReference>
<organism evidence="2 3">
    <name type="scientific">Seminavis robusta</name>
    <dbReference type="NCBI Taxonomy" id="568900"/>
    <lineage>
        <taxon>Eukaryota</taxon>
        <taxon>Sar</taxon>
        <taxon>Stramenopiles</taxon>
        <taxon>Ochrophyta</taxon>
        <taxon>Bacillariophyta</taxon>
        <taxon>Bacillariophyceae</taxon>
        <taxon>Bacillariophycidae</taxon>
        <taxon>Naviculales</taxon>
        <taxon>Naviculaceae</taxon>
        <taxon>Seminavis</taxon>
    </lineage>
</organism>
<dbReference type="OrthoDB" id="47735at2759"/>
<dbReference type="SUPFAM" id="SSF51905">
    <property type="entry name" value="FAD/NAD(P)-binding domain"/>
    <property type="match status" value="1"/>
</dbReference>
<dbReference type="PANTHER" id="PTHR10742:SF410">
    <property type="entry name" value="LYSINE-SPECIFIC HISTONE DEMETHYLASE 2"/>
    <property type="match status" value="1"/>
</dbReference>
<dbReference type="InterPro" id="IPR036188">
    <property type="entry name" value="FAD/NAD-bd_sf"/>
</dbReference>
<dbReference type="Proteomes" id="UP001153069">
    <property type="component" value="Unassembled WGS sequence"/>
</dbReference>
<reference evidence="2" key="1">
    <citation type="submission" date="2020-06" db="EMBL/GenBank/DDBJ databases">
        <authorList>
            <consortium name="Plant Systems Biology data submission"/>
        </authorList>
    </citation>
    <scope>NUCLEOTIDE SEQUENCE</scope>
    <source>
        <strain evidence="2">D6</strain>
    </source>
</reference>
<evidence type="ECO:0000259" key="1">
    <source>
        <dbReference type="Pfam" id="PF01593"/>
    </source>
</evidence>
<dbReference type="AlphaFoldDB" id="A0A9N8HK87"/>
<dbReference type="Gene3D" id="3.90.660.10">
    <property type="match status" value="1"/>
</dbReference>
<keyword evidence="3" id="KW-1185">Reference proteome</keyword>
<dbReference type="PANTHER" id="PTHR10742">
    <property type="entry name" value="FLAVIN MONOAMINE OXIDASE"/>
    <property type="match status" value="1"/>
</dbReference>
<evidence type="ECO:0000313" key="2">
    <source>
        <dbReference type="EMBL" id="CAB9515787.1"/>
    </source>
</evidence>
<feature type="domain" description="Amine oxidase" evidence="1">
    <location>
        <begin position="16"/>
        <end position="455"/>
    </location>
</feature>
<comment type="caution">
    <text evidence="2">The sequence shown here is derived from an EMBL/GenBank/DDBJ whole genome shotgun (WGS) entry which is preliminary data.</text>
</comment>
<dbReference type="SUPFAM" id="SSF54373">
    <property type="entry name" value="FAD-linked reductases, C-terminal domain"/>
    <property type="match status" value="1"/>
</dbReference>
<dbReference type="Gene3D" id="3.50.50.60">
    <property type="entry name" value="FAD/NAD(P)-binding domain"/>
    <property type="match status" value="1"/>
</dbReference>
<proteinExistence type="predicted"/>
<gene>
    <name evidence="2" type="ORF">SEMRO_738_G195300.1</name>
</gene>
<accession>A0A9N8HK87</accession>
<dbReference type="EMBL" id="CAICTM010000737">
    <property type="protein sequence ID" value="CAB9515787.1"/>
    <property type="molecule type" value="Genomic_DNA"/>
</dbReference>
<dbReference type="GO" id="GO:0016491">
    <property type="term" value="F:oxidoreductase activity"/>
    <property type="evidence" value="ECO:0007669"/>
    <property type="project" value="InterPro"/>
</dbReference>